<dbReference type="AlphaFoldDB" id="A0A4U0YMG2"/>
<dbReference type="PANTHER" id="PTHR43690:SF18">
    <property type="entry name" value="INSULIN-DEGRADING ENZYME-RELATED"/>
    <property type="match status" value="1"/>
</dbReference>
<dbReference type="GO" id="GO:0005737">
    <property type="term" value="C:cytoplasm"/>
    <property type="evidence" value="ECO:0007669"/>
    <property type="project" value="UniProtKB-ARBA"/>
</dbReference>
<keyword evidence="4" id="KW-0479">Metal-binding</keyword>
<accession>A0A4U0YMG2</accession>
<dbReference type="Pfam" id="PF05193">
    <property type="entry name" value="Peptidase_M16_C"/>
    <property type="match status" value="1"/>
</dbReference>
<evidence type="ECO:0000256" key="8">
    <source>
        <dbReference type="RuleBase" id="RU004447"/>
    </source>
</evidence>
<dbReference type="InterPro" id="IPR011249">
    <property type="entry name" value="Metalloenz_LuxS/M16"/>
</dbReference>
<keyword evidence="3" id="KW-0645">Protease</keyword>
<feature type="domain" description="Peptidase M16 N-terminal" evidence="9">
    <location>
        <begin position="28"/>
        <end position="155"/>
    </location>
</feature>
<evidence type="ECO:0000256" key="5">
    <source>
        <dbReference type="ARBA" id="ARBA00022801"/>
    </source>
</evidence>
<dbReference type="Pfam" id="PF00675">
    <property type="entry name" value="Peptidase_M16"/>
    <property type="match status" value="1"/>
</dbReference>
<dbReference type="InterPro" id="IPR011765">
    <property type="entry name" value="Pept_M16_N"/>
</dbReference>
<evidence type="ECO:0000256" key="4">
    <source>
        <dbReference type="ARBA" id="ARBA00022723"/>
    </source>
</evidence>
<evidence type="ECO:0000259" key="11">
    <source>
        <dbReference type="Pfam" id="PF22456"/>
    </source>
</evidence>
<dbReference type="Gene3D" id="3.30.830.10">
    <property type="entry name" value="Metalloenzyme, LuxS/M16 peptidase-like"/>
    <property type="match status" value="3"/>
</dbReference>
<dbReference type="InterPro" id="IPR054734">
    <property type="entry name" value="PqqF-like_C_4"/>
</dbReference>
<proteinExistence type="inferred from homology"/>
<comment type="cofactor">
    <cofactor evidence="1">
        <name>Zn(2+)</name>
        <dbReference type="ChEBI" id="CHEBI:29105"/>
    </cofactor>
</comment>
<comment type="similarity">
    <text evidence="2 8">Belongs to the peptidase M16 family.</text>
</comment>
<keyword evidence="7" id="KW-0482">Metalloprotease</keyword>
<name>A0A4U0YMG2_9GAMM</name>
<dbReference type="Pfam" id="PF22456">
    <property type="entry name" value="PqqF-like_C_4"/>
    <property type="match status" value="1"/>
</dbReference>
<protein>
    <submittedName>
        <fullName evidence="12">Uncharacterized protein</fullName>
    </submittedName>
</protein>
<evidence type="ECO:0000256" key="7">
    <source>
        <dbReference type="ARBA" id="ARBA00023049"/>
    </source>
</evidence>
<evidence type="ECO:0000259" key="10">
    <source>
        <dbReference type="Pfam" id="PF05193"/>
    </source>
</evidence>
<comment type="caution">
    <text evidence="12">The sequence shown here is derived from an EMBL/GenBank/DDBJ whole genome shotgun (WGS) entry which is preliminary data.</text>
</comment>
<evidence type="ECO:0000256" key="6">
    <source>
        <dbReference type="ARBA" id="ARBA00022833"/>
    </source>
</evidence>
<evidence type="ECO:0000259" key="9">
    <source>
        <dbReference type="Pfam" id="PF00675"/>
    </source>
</evidence>
<evidence type="ECO:0000313" key="12">
    <source>
        <dbReference type="EMBL" id="TKA91386.1"/>
    </source>
</evidence>
<evidence type="ECO:0000256" key="1">
    <source>
        <dbReference type="ARBA" id="ARBA00001947"/>
    </source>
</evidence>
<feature type="domain" description="Coenzyme PQQ synthesis protein F-like C-terminal lobe" evidence="11">
    <location>
        <begin position="718"/>
        <end position="817"/>
    </location>
</feature>
<dbReference type="InterPro" id="IPR007863">
    <property type="entry name" value="Peptidase_M16_C"/>
</dbReference>
<dbReference type="GO" id="GO:0046872">
    <property type="term" value="F:metal ion binding"/>
    <property type="evidence" value="ECO:0007669"/>
    <property type="project" value="UniProtKB-KW"/>
</dbReference>
<keyword evidence="5" id="KW-0378">Hydrolase</keyword>
<dbReference type="EMBL" id="SWAV01000003">
    <property type="protein sequence ID" value="TKA91386.1"/>
    <property type="molecule type" value="Genomic_DNA"/>
</dbReference>
<dbReference type="PANTHER" id="PTHR43690">
    <property type="entry name" value="NARDILYSIN"/>
    <property type="match status" value="1"/>
</dbReference>
<dbReference type="RefSeq" id="WP_136869437.1">
    <property type="nucleotide sequence ID" value="NZ_SWAV01000003.1"/>
</dbReference>
<reference evidence="12 13" key="1">
    <citation type="submission" date="2019-04" db="EMBL/GenBank/DDBJ databases">
        <title>Crypto-aerobic microbial life in anoxic (sulfidic) marine sediments.</title>
        <authorList>
            <person name="Bhattacharya S."/>
            <person name="Roy C."/>
            <person name="Mondal N."/>
            <person name="Sarkar J."/>
            <person name="Mandal S."/>
            <person name="Rameez M.J."/>
            <person name="Ghosh W."/>
        </authorList>
    </citation>
    <scope>NUCLEOTIDE SEQUENCE [LARGE SCALE GENOMIC DNA]</scope>
    <source>
        <strain evidence="12 13">SBBB</strain>
    </source>
</reference>
<dbReference type="SUPFAM" id="SSF63411">
    <property type="entry name" value="LuxS/MPP-like metallohydrolase"/>
    <property type="match status" value="3"/>
</dbReference>
<feature type="domain" description="Peptidase M16 C-terminal" evidence="10">
    <location>
        <begin position="186"/>
        <end position="356"/>
    </location>
</feature>
<evidence type="ECO:0000313" key="13">
    <source>
        <dbReference type="Proteomes" id="UP000305198"/>
    </source>
</evidence>
<sequence>MHILEPPRLPDDGRSYQLCRAASGLLCLLISDPAADAASCVVQFAVGSHDEPEDLPGLAHLLEHMLFMGSAGYPQAGSFPQLVSEWSGRFNASTAAERTRYHFSVNPAGLGACLTQLTDMLAAPLFAPEAVAAERQVIDAEFHTRLADDALHEQAALGQMFNPSHPLSRFSAGNLASLNLEPTALAQALRQFHEKHYRAANGCLLLHAALPMDQLELLANELDARLPIGKSASRASTGPLFSPQRLPGLLRWQNRGKQEQWLLLFALDDAHTAEDSKALRWLCEWLASPAPAGGLGWLRAQGLAAQLNVRTQRYTGQQTLLRIEVEPLVAASDYPALLGGFFSWLAALRATPISDWPQDARQQLADQAFFNGPQGEPLRWLTALAERTLYELPEQILESTGQWAHSCEQAWHRLLQQIRPERVLLAQSQSDSTNLPQRTAWTDTRFASSQLRWQPAAGDGNALAEAGWPIWAVSSPEIGRRSVTAMPGLHMIPSPKAPTAGQGMETTRFARCWPEGQLGRHQRDRLKALWSLQLEPLDNWANASGLSLHWHDEAGLISLELQGPDKALWVGAAAALAALAQPPDLSLQRLAEHRYQKSLNERTHTLPAYRLLDELEVLLSPITSQPRDAADAAQPSAAQVVWLHPQPWQSEQLEPIAASLQSLCPRVAQPFHWQPPAARSVEEGTGTVPVDCHHADRAQILYCQARTSGISERACWQLLQQHISASFFDQLRTRQQLGYWVVARYHEVAGTPGLMLLVQSPTHDHEQIETAITAWLKGEQERLAGLPFEQVQSQAQRLATHLRAQSSTPSGQLELHWARGLGLPGATIHEQCIALEQLSHAMWQETLQDWLEQPRRLHLFSKDMSVAP</sequence>
<dbReference type="GO" id="GO:0006508">
    <property type="term" value="P:proteolysis"/>
    <property type="evidence" value="ECO:0007669"/>
    <property type="project" value="UniProtKB-KW"/>
</dbReference>
<dbReference type="InterPro" id="IPR050626">
    <property type="entry name" value="Peptidase_M16"/>
</dbReference>
<evidence type="ECO:0000256" key="2">
    <source>
        <dbReference type="ARBA" id="ARBA00007261"/>
    </source>
</evidence>
<dbReference type="Proteomes" id="UP000305198">
    <property type="component" value="Unassembled WGS sequence"/>
</dbReference>
<organism evidence="12 13">
    <name type="scientific">Halopseudomonas bauzanensis</name>
    <dbReference type="NCBI Taxonomy" id="653930"/>
    <lineage>
        <taxon>Bacteria</taxon>
        <taxon>Pseudomonadati</taxon>
        <taxon>Pseudomonadota</taxon>
        <taxon>Gammaproteobacteria</taxon>
        <taxon>Pseudomonadales</taxon>
        <taxon>Pseudomonadaceae</taxon>
        <taxon>Halopseudomonas</taxon>
    </lineage>
</organism>
<gene>
    <name evidence="12" type="ORF">FA869_09755</name>
</gene>
<keyword evidence="6" id="KW-0862">Zinc</keyword>
<dbReference type="PROSITE" id="PS00143">
    <property type="entry name" value="INSULINASE"/>
    <property type="match status" value="1"/>
</dbReference>
<dbReference type="GO" id="GO:0004222">
    <property type="term" value="F:metalloendopeptidase activity"/>
    <property type="evidence" value="ECO:0007669"/>
    <property type="project" value="InterPro"/>
</dbReference>
<dbReference type="InterPro" id="IPR001431">
    <property type="entry name" value="Pept_M16_Zn_BS"/>
</dbReference>
<evidence type="ECO:0000256" key="3">
    <source>
        <dbReference type="ARBA" id="ARBA00022670"/>
    </source>
</evidence>